<keyword evidence="2" id="KW-1185">Reference proteome</keyword>
<accession>A0AAW1TV18</accession>
<sequence>AQTDIPRKRNEHEKGGESYVDDIFTADKLLEMLYFLEILCISPVSSLDIACSKNEAKSSSSYVPDKFQISHD</sequence>
<proteinExistence type="predicted"/>
<protein>
    <submittedName>
        <fullName evidence="1">Uncharacterized protein</fullName>
    </submittedName>
</protein>
<comment type="caution">
    <text evidence="1">The sequence shown here is derived from an EMBL/GenBank/DDBJ whole genome shotgun (WGS) entry which is preliminary data.</text>
</comment>
<evidence type="ECO:0000313" key="1">
    <source>
        <dbReference type="EMBL" id="KAK9871576.1"/>
    </source>
</evidence>
<dbReference type="EMBL" id="JARQZJ010000006">
    <property type="protein sequence ID" value="KAK9871576.1"/>
    <property type="molecule type" value="Genomic_DNA"/>
</dbReference>
<feature type="non-terminal residue" evidence="1">
    <location>
        <position position="1"/>
    </location>
</feature>
<reference evidence="1 2" key="1">
    <citation type="submission" date="2023-03" db="EMBL/GenBank/DDBJ databases">
        <title>Genome insight into feeding habits of ladybird beetles.</title>
        <authorList>
            <person name="Li H.-S."/>
            <person name="Huang Y.-H."/>
            <person name="Pang H."/>
        </authorList>
    </citation>
    <scope>NUCLEOTIDE SEQUENCE [LARGE SCALE GENOMIC DNA]</scope>
    <source>
        <strain evidence="1">SYSU_2023b</strain>
        <tissue evidence="1">Whole body</tissue>
    </source>
</reference>
<organism evidence="1 2">
    <name type="scientific">Henosepilachna vigintioctopunctata</name>
    <dbReference type="NCBI Taxonomy" id="420089"/>
    <lineage>
        <taxon>Eukaryota</taxon>
        <taxon>Metazoa</taxon>
        <taxon>Ecdysozoa</taxon>
        <taxon>Arthropoda</taxon>
        <taxon>Hexapoda</taxon>
        <taxon>Insecta</taxon>
        <taxon>Pterygota</taxon>
        <taxon>Neoptera</taxon>
        <taxon>Endopterygota</taxon>
        <taxon>Coleoptera</taxon>
        <taxon>Polyphaga</taxon>
        <taxon>Cucujiformia</taxon>
        <taxon>Coccinelloidea</taxon>
        <taxon>Coccinellidae</taxon>
        <taxon>Epilachninae</taxon>
        <taxon>Epilachnini</taxon>
        <taxon>Henosepilachna</taxon>
    </lineage>
</organism>
<evidence type="ECO:0000313" key="2">
    <source>
        <dbReference type="Proteomes" id="UP001431783"/>
    </source>
</evidence>
<dbReference type="Proteomes" id="UP001431783">
    <property type="component" value="Unassembled WGS sequence"/>
</dbReference>
<name>A0AAW1TV18_9CUCU</name>
<gene>
    <name evidence="1" type="ORF">WA026_012957</name>
</gene>
<dbReference type="AlphaFoldDB" id="A0AAW1TV18"/>